<protein>
    <submittedName>
        <fullName evidence="3">Host specificity protein</fullName>
    </submittedName>
</protein>
<dbReference type="InterPro" id="IPR013783">
    <property type="entry name" value="Ig-like_fold"/>
</dbReference>
<dbReference type="InterPro" id="IPR003961">
    <property type="entry name" value="FN3_dom"/>
</dbReference>
<dbReference type="Proteomes" id="UP000285793">
    <property type="component" value="Unassembled WGS sequence"/>
</dbReference>
<dbReference type="RefSeq" id="WP_123949031.1">
    <property type="nucleotide sequence ID" value="NZ_PQJL01000022.1"/>
</dbReference>
<evidence type="ECO:0000313" key="4">
    <source>
        <dbReference type="Proteomes" id="UP000285793"/>
    </source>
</evidence>
<dbReference type="PANTHER" id="PTHR36251:SF2">
    <property type="entry name" value="GIFSY-2 PROPHAGE HOST SPECIFICITY PROTEIN J, PHAGE LAMBDA"/>
    <property type="match status" value="1"/>
</dbReference>
<feature type="compositionally biased region" description="Basic and acidic residues" evidence="1">
    <location>
        <begin position="1"/>
        <end position="21"/>
    </location>
</feature>
<dbReference type="InterPro" id="IPR055385">
    <property type="entry name" value="GpJ_HDII-ins2"/>
</dbReference>
<dbReference type="Pfam" id="PF24801">
    <property type="entry name" value="FNIII-A_GpJ"/>
    <property type="match status" value="1"/>
</dbReference>
<evidence type="ECO:0000313" key="3">
    <source>
        <dbReference type="EMBL" id="ROW58789.1"/>
    </source>
</evidence>
<dbReference type="Gene3D" id="2.60.40.10">
    <property type="entry name" value="Immunoglobulins"/>
    <property type="match status" value="1"/>
</dbReference>
<evidence type="ECO:0000259" key="2">
    <source>
        <dbReference type="PROSITE" id="PS50853"/>
    </source>
</evidence>
<dbReference type="InterPro" id="IPR053171">
    <property type="entry name" value="Viral_Tip_Attach_Protein"/>
</dbReference>
<dbReference type="EMBL" id="PQJL01000022">
    <property type="protein sequence ID" value="ROW58789.1"/>
    <property type="molecule type" value="Genomic_DNA"/>
</dbReference>
<feature type="region of interest" description="Disordered" evidence="1">
    <location>
        <begin position="1"/>
        <end position="23"/>
    </location>
</feature>
<dbReference type="InterPro" id="IPR032876">
    <property type="entry name" value="J_dom"/>
</dbReference>
<sequence>MEKITGKKGGGDKPRTPRESPDSLQSIATAKILLALGEGEFAGGLTDKDIFLDGTPIRSADGTLNFPGVKWEFRSGTQAQTYIPGVPSVENEITINTQLKATQPWTRAISNTQLSAVRVRLGVPSLQRMKDNGDVVGYRVDYKIELSTDGGGYVTVLNGAFDGKTTSLYERSHRIVLPPARTGWQLRVSRTTADSTSSRIVDTTNIEAYSEIIDAKLRYPNTALLFVSFNAKQFSNIPQISLRARGRQIRVPTTYDPVTRTYSGTWDGSFKWAWSNNPAWVFYDLVLSDRFGTGDRLDATQVDKWELYRIAQYCDQPVPDGTGGSGTEPRFLCDVYIQSQNEAFTVLRDLASIFRGMTYWAGNQLSALADMPRDMTYVYTRANVIDGKFSYASGSEKNRYSTAMVSWSNPENHYTDEVEAVMEPDLVRRYGVRQTQISAIGCTRRTEANRRGRWALLTNAKDRMVSFATGLEGMIPLPGHIIGVADQYLSGRVMGGRISQVNGRAMTLDRAPEAKAGDRLIVNLPSGKSQARTLQAVSGRNVTVSAVFSETPEREAVWSVDAQDVAIQQYRVTSVEDNNDGTWTISAVQHNPDKYAAIDSGARLDERPVSAIPPGAQVPPASVTLSSYSRVVQGLSVETLRVAWPAAPGAVAYECQWRKDNGDWVNVPRTSSLGFEVQGIYAGRYMARVSAVNASDVASVWQTSDEVTLTGKVGQPPVPLNFRTTAINWGIQLDWTFPDGADDTLMTEIQYAAAPDGSDALLLSDVPYPARSYTQLGLRAGQIFWYRARLVDRIGNQSAWTAWVRGMANDNAEDYLGDIAGDFMTKEDGEALLSQITLDPEAILQNALGGHDTVNQQWKLYGNNRAGIIEARTLAADAGRSVAALETTVNAKFDDFNATASRLEKATADNTSAISEINDTVVARFEDVAAAVEGKMDAYVDANGGSAIYTMKTGVQYKGQYYDAGLSVAVTINGTAVDTRFAVNANQFVVMSGSGNNRYSPFAVVNGQVFMNSAFIQDGTITNAKIGAFIQSNNYVAGKTGWMINKAGAAEFNDVTVRGAIIATEGRFSLAGSGNGVVINGNGVTVNLANGGRIILGEWN</sequence>
<comment type="caution">
    <text evidence="3">The sequence shown here is derived from an EMBL/GenBank/DDBJ whole genome shotgun (WGS) entry which is preliminary data.</text>
</comment>
<organism evidence="3 4">
    <name type="scientific">Cronobacter malonaticus</name>
    <dbReference type="NCBI Taxonomy" id="413503"/>
    <lineage>
        <taxon>Bacteria</taxon>
        <taxon>Pseudomonadati</taxon>
        <taxon>Pseudomonadota</taxon>
        <taxon>Gammaproteobacteria</taxon>
        <taxon>Enterobacterales</taxon>
        <taxon>Enterobacteriaceae</taxon>
        <taxon>Cronobacter</taxon>
    </lineage>
</organism>
<dbReference type="InterPro" id="IPR015406">
    <property type="entry name" value="GpJ_CSF"/>
</dbReference>
<dbReference type="Pfam" id="PF09327">
    <property type="entry name" value="Phage_Tail_Tip"/>
    <property type="match status" value="1"/>
</dbReference>
<gene>
    <name evidence="3" type="ORF">C3E80_19520</name>
</gene>
<feature type="domain" description="Fibronectin type-III" evidence="2">
    <location>
        <begin position="716"/>
        <end position="811"/>
    </location>
</feature>
<name>A0A423XQX4_9ENTR</name>
<proteinExistence type="predicted"/>
<dbReference type="AlphaFoldDB" id="A0A423XQX4"/>
<dbReference type="Pfam" id="PF13550">
    <property type="entry name" value="Phage-tail_3"/>
    <property type="match status" value="1"/>
</dbReference>
<dbReference type="PROSITE" id="PS50853">
    <property type="entry name" value="FN3"/>
    <property type="match status" value="1"/>
</dbReference>
<reference evidence="3 4" key="1">
    <citation type="journal article" date="2018" name="Front. Microbiol.">
        <title>An Investigation of an Acute Gastroenteritis Outbreak: Cronobacter sakazakii, a Potential Cause of Food-Borne Illness.</title>
        <authorList>
            <person name="Yong W."/>
            <person name="Guo B."/>
            <person name="Shi X."/>
            <person name="Cheng T."/>
            <person name="Chen M."/>
            <person name="Jiang X."/>
            <person name="Ye Y."/>
            <person name="Wang J."/>
            <person name="Xie G."/>
            <person name="Ding J."/>
        </authorList>
    </citation>
    <scope>NUCLEOTIDE SEQUENCE [LARGE SCALE GENOMIC DNA]</scope>
    <source>
        <strain evidence="3 4">S1</strain>
    </source>
</reference>
<dbReference type="PANTHER" id="PTHR36251">
    <property type="entry name" value="FELS-1 PROPHAGE HOST SPECIFICITY PROTEIN-RELATED"/>
    <property type="match status" value="1"/>
</dbReference>
<accession>A0A423XQX4</accession>
<evidence type="ECO:0000256" key="1">
    <source>
        <dbReference type="SAM" id="MobiDB-lite"/>
    </source>
</evidence>